<protein>
    <submittedName>
        <fullName evidence="1">Uncharacterized protein</fullName>
    </submittedName>
</protein>
<name>A0ABX6DF20_9BACI</name>
<proteinExistence type="predicted"/>
<organism evidence="1 2">
    <name type="scientific">Lysinibacillus pakistanensis</name>
    <dbReference type="NCBI Taxonomy" id="759811"/>
    <lineage>
        <taxon>Bacteria</taxon>
        <taxon>Bacillati</taxon>
        <taxon>Bacillota</taxon>
        <taxon>Bacilli</taxon>
        <taxon>Bacillales</taxon>
        <taxon>Bacillaceae</taxon>
        <taxon>Lysinibacillus</taxon>
    </lineage>
</organism>
<dbReference type="EMBL" id="CP045835">
    <property type="protein sequence ID" value="QGG51614.1"/>
    <property type="molecule type" value="Genomic_DNA"/>
</dbReference>
<dbReference type="Proteomes" id="UP000373269">
    <property type="component" value="Chromosome"/>
</dbReference>
<reference evidence="1 2" key="1">
    <citation type="submission" date="2019-11" db="EMBL/GenBank/DDBJ databases">
        <title>Whole Genome Sequencing and Comparative Genomic Analyses of Lysinibacillus pakistanensis LZH-9, a Halotolerant Strain with Excellent COD Removal Capability.</title>
        <authorList>
            <person name="Zhou H."/>
        </authorList>
    </citation>
    <scope>NUCLEOTIDE SEQUENCE [LARGE SCALE GENOMIC DNA]</scope>
    <source>
        <strain evidence="1 2">LZH-9</strain>
    </source>
</reference>
<keyword evidence="2" id="KW-1185">Reference proteome</keyword>
<accession>A0ABX6DF20</accession>
<evidence type="ECO:0000313" key="1">
    <source>
        <dbReference type="EMBL" id="QGG51614.1"/>
    </source>
</evidence>
<evidence type="ECO:0000313" key="2">
    <source>
        <dbReference type="Proteomes" id="UP000373269"/>
    </source>
</evidence>
<dbReference type="RefSeq" id="WP_369595771.1">
    <property type="nucleotide sequence ID" value="NZ_CP045835.1"/>
</dbReference>
<gene>
    <name evidence="1" type="ORF">GDS87_11925</name>
</gene>
<sequence length="99" mass="11046">MRVNEIGNRILFDAVTGEILHQTGEMVGDVSNRLPIQNLSYMDLPFGFTDYTKNIIKSIDVESGIPVLESLPETGEQRRIRELEDALLLQVDNESGGVL</sequence>